<dbReference type="Pfam" id="PF22150">
    <property type="entry name" value="Tt1218-like"/>
    <property type="match status" value="1"/>
</dbReference>
<keyword evidence="1" id="KW-1133">Transmembrane helix</keyword>
<gene>
    <name evidence="3" type="primary">pilV</name>
    <name evidence="3" type="ORF">H0A36_23655</name>
</gene>
<dbReference type="RefSeq" id="WP_180571020.1">
    <property type="nucleotide sequence ID" value="NZ_JACCKB010000057.1"/>
</dbReference>
<feature type="domain" description="Type IV pilin Tt1218-like" evidence="2">
    <location>
        <begin position="49"/>
        <end position="115"/>
    </location>
</feature>
<keyword evidence="1" id="KW-0812">Transmembrane</keyword>
<protein>
    <submittedName>
        <fullName evidence="3">Type IV pilus modification protein PilV</fullName>
    </submittedName>
</protein>
<evidence type="ECO:0000256" key="1">
    <source>
        <dbReference type="SAM" id="Phobius"/>
    </source>
</evidence>
<dbReference type="Pfam" id="PF07963">
    <property type="entry name" value="N_methyl"/>
    <property type="match status" value="1"/>
</dbReference>
<dbReference type="EMBL" id="JACCKB010000057">
    <property type="protein sequence ID" value="NYZ69021.1"/>
    <property type="molecule type" value="Genomic_DNA"/>
</dbReference>
<dbReference type="AlphaFoldDB" id="A0A853IGA8"/>
<feature type="transmembrane region" description="Helical" evidence="1">
    <location>
        <begin position="32"/>
        <end position="54"/>
    </location>
</feature>
<dbReference type="InterPro" id="IPR054402">
    <property type="entry name" value="Tt1218-like_dom"/>
</dbReference>
<comment type="caution">
    <text evidence="3">The sequence shown here is derived from an EMBL/GenBank/DDBJ whole genome shotgun (WGS) entry which is preliminary data.</text>
</comment>
<keyword evidence="1" id="KW-0472">Membrane</keyword>
<dbReference type="InterPro" id="IPR013362">
    <property type="entry name" value="Pilus_4_PilV"/>
</dbReference>
<evidence type="ECO:0000313" key="4">
    <source>
        <dbReference type="Proteomes" id="UP000569732"/>
    </source>
</evidence>
<evidence type="ECO:0000259" key="2">
    <source>
        <dbReference type="Pfam" id="PF22150"/>
    </source>
</evidence>
<keyword evidence="4" id="KW-1185">Reference proteome</keyword>
<evidence type="ECO:0000313" key="3">
    <source>
        <dbReference type="EMBL" id="NYZ69021.1"/>
    </source>
</evidence>
<reference evidence="3 4" key="1">
    <citation type="submission" date="2020-07" db="EMBL/GenBank/DDBJ databases">
        <title>Endozoicomonas sp. nov., isolated from sediment.</title>
        <authorList>
            <person name="Gu T."/>
        </authorList>
    </citation>
    <scope>NUCLEOTIDE SEQUENCE [LARGE SCALE GENOMIC DNA]</scope>
    <source>
        <strain evidence="3 4">SM1973</strain>
    </source>
</reference>
<organism evidence="3 4">
    <name type="scientific">Spartinivicinus marinus</name>
    <dbReference type="NCBI Taxonomy" id="2994442"/>
    <lineage>
        <taxon>Bacteria</taxon>
        <taxon>Pseudomonadati</taxon>
        <taxon>Pseudomonadota</taxon>
        <taxon>Gammaproteobacteria</taxon>
        <taxon>Oceanospirillales</taxon>
        <taxon>Zooshikellaceae</taxon>
        <taxon>Spartinivicinus</taxon>
    </lineage>
</organism>
<dbReference type="Proteomes" id="UP000569732">
    <property type="component" value="Unassembled WGS sequence"/>
</dbReference>
<name>A0A853IGA8_9GAMM</name>
<dbReference type="InterPro" id="IPR012902">
    <property type="entry name" value="N_methyl_site"/>
</dbReference>
<dbReference type="NCBIfam" id="TIGR02523">
    <property type="entry name" value="type_IV_pilV"/>
    <property type="match status" value="1"/>
</dbReference>
<accession>A0A853IGA8</accession>
<sequence>MKKSGGDRVLNKKKFHSSVTLNLQQGVGLIEILISILVLSIGLLGLAGLQAVGLKNNSQSFDRSYAVFLASNILDRIRANPTADYTTEVNDEPSITANKCEKSSCDVSVLRDYDLSQWKCLLGHFNQHANCSTLKFGGDEQDAQVQGLLNDGTGSIIRNGSRYIITIEWSSPTKIDPNNRSSYNMVTDI</sequence>
<proteinExistence type="predicted"/>